<dbReference type="EMBL" id="FOVJ01000011">
    <property type="protein sequence ID" value="SFO19524.1"/>
    <property type="molecule type" value="Genomic_DNA"/>
</dbReference>
<protein>
    <submittedName>
        <fullName evidence="2">Uncharacterized protein</fullName>
    </submittedName>
</protein>
<dbReference type="AlphaFoldDB" id="A0A1I5F715"/>
<dbReference type="OrthoDB" id="8563080at2"/>
<dbReference type="Proteomes" id="UP000183107">
    <property type="component" value="Unassembled WGS sequence"/>
</dbReference>
<gene>
    <name evidence="2" type="ORF">SAMN05216386_2891</name>
</gene>
<reference evidence="3" key="1">
    <citation type="submission" date="2016-10" db="EMBL/GenBank/DDBJ databases">
        <authorList>
            <person name="Varghese N."/>
        </authorList>
    </citation>
    <scope>NUCLEOTIDE SEQUENCE [LARGE SCALE GENOMIC DNA]</scope>
    <source>
        <strain evidence="3">Nsp8</strain>
    </source>
</reference>
<evidence type="ECO:0000313" key="2">
    <source>
        <dbReference type="EMBL" id="SFO19524.1"/>
    </source>
</evidence>
<accession>A0A1I5F715</accession>
<name>A0A1I5F715_9PROT</name>
<evidence type="ECO:0000256" key="1">
    <source>
        <dbReference type="SAM" id="MobiDB-lite"/>
    </source>
</evidence>
<dbReference type="RefSeq" id="WP_074798629.1">
    <property type="nucleotide sequence ID" value="NZ_FOVJ01000011.1"/>
</dbReference>
<feature type="region of interest" description="Disordered" evidence="1">
    <location>
        <begin position="22"/>
        <end position="71"/>
    </location>
</feature>
<proteinExistence type="predicted"/>
<keyword evidence="3" id="KW-1185">Reference proteome</keyword>
<organism evidence="2 3">
    <name type="scientific">Nitrosospira briensis</name>
    <dbReference type="NCBI Taxonomy" id="35799"/>
    <lineage>
        <taxon>Bacteria</taxon>
        <taxon>Pseudomonadati</taxon>
        <taxon>Pseudomonadota</taxon>
        <taxon>Betaproteobacteria</taxon>
        <taxon>Nitrosomonadales</taxon>
        <taxon>Nitrosomonadaceae</taxon>
        <taxon>Nitrosospira</taxon>
    </lineage>
</organism>
<evidence type="ECO:0000313" key="3">
    <source>
        <dbReference type="Proteomes" id="UP000183107"/>
    </source>
</evidence>
<feature type="compositionally biased region" description="Basic and acidic residues" evidence="1">
    <location>
        <begin position="22"/>
        <end position="31"/>
    </location>
</feature>
<sequence>MTNSSNEAPQEPEYDEILRKLDALLRKHQDRSPASAQAEADSGSNSLPGSFPGAALDRAPLDTPSSAPDNIPTLTEIVHVTPAMLSPQSDVTLLLEQVLDSALRDTGAELEAGARKKLVQALESRLFGL</sequence>